<sequence>MDKFELKHVSIEEVLKPLQRFHNKHHSLKDEAVQSEIIELVKSGCKKPIKFNCDLQYVDDEKIESVSDIAEQYGLGMAQGFNGYIEIWVDDEGRFRCQATEFSSVKTESGRKGIVVPNGLSLQIGTKLDTETWLKFWWPKLNDLSNS</sequence>
<reference evidence="1" key="1">
    <citation type="submission" date="2020-09" db="EMBL/GenBank/DDBJ databases">
        <title>Genome sequence of Vibrio parahaemolyticus isolates.</title>
        <authorList>
            <person name="Hammerl J.A."/>
            <person name="Strauch E."/>
        </authorList>
    </citation>
    <scope>NUCLEOTIDE SEQUENCE</scope>
    <source>
        <strain evidence="1">17-VB00146</strain>
    </source>
</reference>
<name>A0A9Q3YKD7_VIBPH</name>
<protein>
    <submittedName>
        <fullName evidence="1">Uncharacterized protein</fullName>
    </submittedName>
</protein>
<dbReference type="EMBL" id="JACVHL010000002">
    <property type="protein sequence ID" value="MCC3803940.1"/>
    <property type="molecule type" value="Genomic_DNA"/>
</dbReference>
<evidence type="ECO:0000313" key="2">
    <source>
        <dbReference type="Proteomes" id="UP000726777"/>
    </source>
</evidence>
<comment type="caution">
    <text evidence="1">The sequence shown here is derived from an EMBL/GenBank/DDBJ whole genome shotgun (WGS) entry which is preliminary data.</text>
</comment>
<gene>
    <name evidence="1" type="ORF">IB292_02705</name>
</gene>
<dbReference type="RefSeq" id="WP_228085614.1">
    <property type="nucleotide sequence ID" value="NZ_JACVHL010000002.1"/>
</dbReference>
<organism evidence="1 2">
    <name type="scientific">Vibrio parahaemolyticus</name>
    <dbReference type="NCBI Taxonomy" id="670"/>
    <lineage>
        <taxon>Bacteria</taxon>
        <taxon>Pseudomonadati</taxon>
        <taxon>Pseudomonadota</taxon>
        <taxon>Gammaproteobacteria</taxon>
        <taxon>Vibrionales</taxon>
        <taxon>Vibrionaceae</taxon>
        <taxon>Vibrio</taxon>
    </lineage>
</organism>
<dbReference type="Proteomes" id="UP000726777">
    <property type="component" value="Unassembled WGS sequence"/>
</dbReference>
<proteinExistence type="predicted"/>
<accession>A0A9Q3YKD7</accession>
<dbReference type="AlphaFoldDB" id="A0A9Q3YKD7"/>
<evidence type="ECO:0000313" key="1">
    <source>
        <dbReference type="EMBL" id="MCC3803940.1"/>
    </source>
</evidence>